<evidence type="ECO:0000256" key="2">
    <source>
        <dbReference type="ARBA" id="ARBA00012737"/>
    </source>
</evidence>
<dbReference type="Pfam" id="PF00733">
    <property type="entry name" value="Asn_synthase"/>
    <property type="match status" value="1"/>
</dbReference>
<comment type="caution">
    <text evidence="5">The sequence shown here is derived from an EMBL/GenBank/DDBJ whole genome shotgun (WGS) entry which is preliminary data.</text>
</comment>
<dbReference type="InterPro" id="IPR014729">
    <property type="entry name" value="Rossmann-like_a/b/a_fold"/>
</dbReference>
<comment type="pathway">
    <text evidence="1">Amino-acid biosynthesis; L-asparagine biosynthesis; L-asparagine from L-aspartate (L-Gln route): step 1/1.</text>
</comment>
<gene>
    <name evidence="5" type="ORF">DYBT9275_03960</name>
</gene>
<accession>A0A916NMJ8</accession>
<evidence type="ECO:0000256" key="3">
    <source>
        <dbReference type="ARBA" id="ARBA00048741"/>
    </source>
</evidence>
<evidence type="ECO:0000313" key="5">
    <source>
        <dbReference type="EMBL" id="CAG5007084.1"/>
    </source>
</evidence>
<organism evidence="5 6">
    <name type="scientific">Dyadobacter helix</name>
    <dbReference type="NCBI Taxonomy" id="2822344"/>
    <lineage>
        <taxon>Bacteria</taxon>
        <taxon>Pseudomonadati</taxon>
        <taxon>Bacteroidota</taxon>
        <taxon>Cytophagia</taxon>
        <taxon>Cytophagales</taxon>
        <taxon>Spirosomataceae</taxon>
        <taxon>Dyadobacter</taxon>
    </lineage>
</organism>
<dbReference type="SUPFAM" id="SSF56235">
    <property type="entry name" value="N-terminal nucleophile aminohydrolases (Ntn hydrolases)"/>
    <property type="match status" value="1"/>
</dbReference>
<dbReference type="Gene3D" id="3.60.20.10">
    <property type="entry name" value="Glutamine Phosphoribosylpyrophosphate, subunit 1, domain 1"/>
    <property type="match status" value="1"/>
</dbReference>
<dbReference type="InterPro" id="IPR029055">
    <property type="entry name" value="Ntn_hydrolases_N"/>
</dbReference>
<comment type="catalytic activity">
    <reaction evidence="3">
        <text>L-aspartate + L-glutamine + ATP + H2O = L-asparagine + L-glutamate + AMP + diphosphate + H(+)</text>
        <dbReference type="Rhea" id="RHEA:12228"/>
        <dbReference type="ChEBI" id="CHEBI:15377"/>
        <dbReference type="ChEBI" id="CHEBI:15378"/>
        <dbReference type="ChEBI" id="CHEBI:29985"/>
        <dbReference type="ChEBI" id="CHEBI:29991"/>
        <dbReference type="ChEBI" id="CHEBI:30616"/>
        <dbReference type="ChEBI" id="CHEBI:33019"/>
        <dbReference type="ChEBI" id="CHEBI:58048"/>
        <dbReference type="ChEBI" id="CHEBI:58359"/>
        <dbReference type="ChEBI" id="CHEBI:456215"/>
        <dbReference type="EC" id="6.3.5.4"/>
    </reaction>
</comment>
<dbReference type="PANTHER" id="PTHR43284">
    <property type="entry name" value="ASPARAGINE SYNTHETASE (GLUTAMINE-HYDROLYZING)"/>
    <property type="match status" value="1"/>
</dbReference>
<dbReference type="RefSeq" id="WP_215240384.1">
    <property type="nucleotide sequence ID" value="NZ_CAJRAF010000002.1"/>
</dbReference>
<dbReference type="Proteomes" id="UP000680038">
    <property type="component" value="Unassembled WGS sequence"/>
</dbReference>
<evidence type="ECO:0000256" key="1">
    <source>
        <dbReference type="ARBA" id="ARBA00005187"/>
    </source>
</evidence>
<evidence type="ECO:0000313" key="6">
    <source>
        <dbReference type="Proteomes" id="UP000680038"/>
    </source>
</evidence>
<evidence type="ECO:0000259" key="4">
    <source>
        <dbReference type="Pfam" id="PF00733"/>
    </source>
</evidence>
<dbReference type="Gene3D" id="3.40.50.620">
    <property type="entry name" value="HUPs"/>
    <property type="match status" value="2"/>
</dbReference>
<feature type="domain" description="Asparagine synthetase" evidence="4">
    <location>
        <begin position="223"/>
        <end position="577"/>
    </location>
</feature>
<reference evidence="5" key="1">
    <citation type="submission" date="2021-04" db="EMBL/GenBank/DDBJ databases">
        <authorList>
            <person name="Rodrigo-Torres L."/>
            <person name="Arahal R. D."/>
            <person name="Lucena T."/>
        </authorList>
    </citation>
    <scope>NUCLEOTIDE SEQUENCE</scope>
    <source>
        <strain evidence="5">CECT 9275</strain>
    </source>
</reference>
<keyword evidence="6" id="KW-1185">Reference proteome</keyword>
<protein>
    <recommendedName>
        <fullName evidence="2">asparagine synthase (glutamine-hydrolyzing)</fullName>
        <ecNumber evidence="2">6.3.5.4</ecNumber>
    </recommendedName>
</protein>
<name>A0A916NMJ8_9BACT</name>
<dbReference type="EC" id="6.3.5.4" evidence="2"/>
<dbReference type="GO" id="GO:0004066">
    <property type="term" value="F:asparagine synthase (glutamine-hydrolyzing) activity"/>
    <property type="evidence" value="ECO:0007669"/>
    <property type="project" value="UniProtKB-EC"/>
</dbReference>
<dbReference type="InterPro" id="IPR001962">
    <property type="entry name" value="Asn_synthase"/>
</dbReference>
<dbReference type="SUPFAM" id="SSF52402">
    <property type="entry name" value="Adenine nucleotide alpha hydrolases-like"/>
    <property type="match status" value="1"/>
</dbReference>
<proteinExistence type="predicted"/>
<sequence>MHLEGYFNFTKSGLSENSHNLNYRYKDDSLLLTVSRFELRCTYFDHEYMSVFFLRTKNQITEKVNLKTLKASGEKPVLLPEAFSVIAFHKELSSHAQPVCVIWLDEDNNAIYIARDTFGLIPLYFLRSSANLIAFSTNIGSLLRHRDISCNGKINYSRINKYLQLSDANSAYNSETCFSDISAVLPSHFACITENDTKLQPYVEYSPEKYEGFGSIEDFGKVFRELLLNSVGRSVQDLSVMGAQLSGGLDSSSIISCVRFLKPESKLYTFHFKTNTSWSDEDQYAQQVADFIRSDHLIISPSYTFIDKIIKNITFNAQPLYSLGAIGLNIDSIKSAFDHGCDALFTGYDGDSVVGYGRKEYFTQLFEKKEWNLLDTEMSSLALRNHHSISNPGWDTMEHSRKKFLLIRYQFYEELKKSAGKFSFRESLDLLYYAFKNFGIPPAYLIKKIGKDLITKLKSKGSVPYSFHRKSFIEEAHNNHPKSTNFRDTLKGKNLIYHENIMVNQNIRILEDFFCMSQQQKLSVRHPFFDKDLYELNLAVPAGIKFGQGFERGQHREAMKGILPEAVRTRTTKGFGNQYVLKAARILFNQSQDFLQESGEVWQFIDRKEFLKGIKLMESDGGDSFTYHTLVFNVTRTIYLAIWLDMYKRNAFLTKI</sequence>
<dbReference type="PANTHER" id="PTHR43284:SF1">
    <property type="entry name" value="ASPARAGINE SYNTHETASE"/>
    <property type="match status" value="1"/>
</dbReference>
<dbReference type="GO" id="GO:0006529">
    <property type="term" value="P:asparagine biosynthetic process"/>
    <property type="evidence" value="ECO:0007669"/>
    <property type="project" value="InterPro"/>
</dbReference>
<dbReference type="EMBL" id="CAJRAF010000002">
    <property type="protein sequence ID" value="CAG5007084.1"/>
    <property type="molecule type" value="Genomic_DNA"/>
</dbReference>
<dbReference type="AlphaFoldDB" id="A0A916NMJ8"/>
<dbReference type="InterPro" id="IPR051786">
    <property type="entry name" value="ASN_synthetase/amidase"/>
</dbReference>